<dbReference type="Proteomes" id="UP001328107">
    <property type="component" value="Unassembled WGS sequence"/>
</dbReference>
<organism evidence="1 2">
    <name type="scientific">Pristionchus mayeri</name>
    <dbReference type="NCBI Taxonomy" id="1317129"/>
    <lineage>
        <taxon>Eukaryota</taxon>
        <taxon>Metazoa</taxon>
        <taxon>Ecdysozoa</taxon>
        <taxon>Nematoda</taxon>
        <taxon>Chromadorea</taxon>
        <taxon>Rhabditida</taxon>
        <taxon>Rhabditina</taxon>
        <taxon>Diplogasteromorpha</taxon>
        <taxon>Diplogasteroidea</taxon>
        <taxon>Neodiplogasteridae</taxon>
        <taxon>Pristionchus</taxon>
    </lineage>
</organism>
<keyword evidence="2" id="KW-1185">Reference proteome</keyword>
<proteinExistence type="predicted"/>
<evidence type="ECO:0000313" key="2">
    <source>
        <dbReference type="Proteomes" id="UP001328107"/>
    </source>
</evidence>
<evidence type="ECO:0000313" key="1">
    <source>
        <dbReference type="EMBL" id="GMR46710.1"/>
    </source>
</evidence>
<dbReference type="AlphaFoldDB" id="A0AAN5HZV5"/>
<dbReference type="EMBL" id="BTRK01000004">
    <property type="protein sequence ID" value="GMR46710.1"/>
    <property type="molecule type" value="Genomic_DNA"/>
</dbReference>
<gene>
    <name evidence="1" type="ORF">PMAYCL1PPCAC_16905</name>
</gene>
<comment type="caution">
    <text evidence="1">The sequence shown here is derived from an EMBL/GenBank/DDBJ whole genome shotgun (WGS) entry which is preliminary data.</text>
</comment>
<sequence length="73" mass="8374">IMMFCWYHNSIGHILVALNRTITKYKCFNSRLQPGTENYSNEFVDKPLNSTSSLISMLAYAVTGKTARIARER</sequence>
<reference evidence="2" key="1">
    <citation type="submission" date="2022-10" db="EMBL/GenBank/DDBJ databases">
        <title>Genome assembly of Pristionchus species.</title>
        <authorList>
            <person name="Yoshida K."/>
            <person name="Sommer R.J."/>
        </authorList>
    </citation>
    <scope>NUCLEOTIDE SEQUENCE [LARGE SCALE GENOMIC DNA]</scope>
    <source>
        <strain evidence="2">RS5460</strain>
    </source>
</reference>
<feature type="non-terminal residue" evidence="1">
    <location>
        <position position="1"/>
    </location>
</feature>
<name>A0AAN5HZV5_9BILA</name>
<evidence type="ECO:0008006" key="3">
    <source>
        <dbReference type="Google" id="ProtNLM"/>
    </source>
</evidence>
<protein>
    <recommendedName>
        <fullName evidence="3">G protein-coupled receptor</fullName>
    </recommendedName>
</protein>
<accession>A0AAN5HZV5</accession>